<protein>
    <submittedName>
        <fullName evidence="2">Uncharacterized protein</fullName>
    </submittedName>
</protein>
<proteinExistence type="predicted"/>
<accession>A0A515EK06</accession>
<reference evidence="3" key="2">
    <citation type="journal article" date="2020" name="Int. J. Syst. Evol. Microbiol.">
        <title>Genomic insights into a novel species Rhodoferax aquaticus sp. nov., isolated from freshwater.</title>
        <authorList>
            <person name="Li T."/>
            <person name="Zhuo Y."/>
            <person name="Jin C.Z."/>
            <person name="Wu X."/>
            <person name="Ko S.R."/>
            <person name="Jin F.J."/>
            <person name="Ahn C.Y."/>
            <person name="Oh H.M."/>
            <person name="Lee H.G."/>
            <person name="Jin L."/>
        </authorList>
    </citation>
    <scope>NUCLEOTIDE SEQUENCE [LARGE SCALE GENOMIC DNA]</scope>
    <source>
        <strain evidence="3">Gr-4</strain>
    </source>
</reference>
<evidence type="ECO:0000313" key="3">
    <source>
        <dbReference type="Proteomes" id="UP000317365"/>
    </source>
</evidence>
<keyword evidence="3" id="KW-1185">Reference proteome</keyword>
<feature type="transmembrane region" description="Helical" evidence="1">
    <location>
        <begin position="77"/>
        <end position="99"/>
    </location>
</feature>
<organism evidence="2 3">
    <name type="scientific">Rhodoferax aquaticus</name>
    <dbReference type="NCBI Taxonomy" id="2527691"/>
    <lineage>
        <taxon>Bacteria</taxon>
        <taxon>Pseudomonadati</taxon>
        <taxon>Pseudomonadota</taxon>
        <taxon>Betaproteobacteria</taxon>
        <taxon>Burkholderiales</taxon>
        <taxon>Comamonadaceae</taxon>
        <taxon>Rhodoferax</taxon>
    </lineage>
</organism>
<dbReference type="AlphaFoldDB" id="A0A515EK06"/>
<dbReference type="Proteomes" id="UP000317365">
    <property type="component" value="Chromosome"/>
</dbReference>
<reference evidence="3" key="1">
    <citation type="submission" date="2019-02" db="EMBL/GenBank/DDBJ databases">
        <title>Complete genome sequence of Rhodoferax sp. Gr-4.</title>
        <authorList>
            <person name="Jin L."/>
        </authorList>
    </citation>
    <scope>NUCLEOTIDE SEQUENCE [LARGE SCALE GENOMIC DNA]</scope>
    <source>
        <strain evidence="3">Gr-4</strain>
    </source>
</reference>
<gene>
    <name evidence="2" type="ORF">EXZ61_01735</name>
</gene>
<keyword evidence="1" id="KW-0472">Membrane</keyword>
<keyword evidence="1" id="KW-1133">Transmembrane helix</keyword>
<keyword evidence="1" id="KW-0812">Transmembrane</keyword>
<feature type="transmembrane region" description="Helical" evidence="1">
    <location>
        <begin position="6"/>
        <end position="26"/>
    </location>
</feature>
<dbReference type="RefSeq" id="WP_142808444.1">
    <property type="nucleotide sequence ID" value="NZ_CP036282.1"/>
</dbReference>
<evidence type="ECO:0000313" key="2">
    <source>
        <dbReference type="EMBL" id="QDL52991.1"/>
    </source>
</evidence>
<evidence type="ECO:0000256" key="1">
    <source>
        <dbReference type="SAM" id="Phobius"/>
    </source>
</evidence>
<dbReference type="EMBL" id="CP036282">
    <property type="protein sequence ID" value="QDL52991.1"/>
    <property type="molecule type" value="Genomic_DNA"/>
</dbReference>
<feature type="transmembrane region" description="Helical" evidence="1">
    <location>
        <begin position="50"/>
        <end position="71"/>
    </location>
</feature>
<sequence length="145" mass="15642">MPSYLLPLHLVFVGVWLGCVLTEALFERALLGQGRAFELVLVALHKKVDLLIEIPAFVGVLVTGALMLHAAPPSNLLHLKAGLGVLAIAANAYCVWLVFRRGDAAQAGDWERFERIDHAQHTWGAVVLVGILAALGIGLYLFSHG</sequence>
<name>A0A515EK06_9BURK</name>
<dbReference type="KEGG" id="rhg:EXZ61_01735"/>
<feature type="transmembrane region" description="Helical" evidence="1">
    <location>
        <begin position="120"/>
        <end position="142"/>
    </location>
</feature>